<reference evidence="2 3" key="1">
    <citation type="submission" date="2017-09" db="EMBL/GenBank/DDBJ databases">
        <title>Depth-based differentiation of microbial function through sediment-hosted aquifers and enrichment of novel symbionts in the deep terrestrial subsurface.</title>
        <authorList>
            <person name="Probst A.J."/>
            <person name="Ladd B."/>
            <person name="Jarett J.K."/>
            <person name="Geller-Mcgrath D.E."/>
            <person name="Sieber C.M."/>
            <person name="Emerson J.B."/>
            <person name="Anantharaman K."/>
            <person name="Thomas B.C."/>
            <person name="Malmstrom R."/>
            <person name="Stieglmeier M."/>
            <person name="Klingl A."/>
            <person name="Woyke T."/>
            <person name="Ryan C.M."/>
            <person name="Banfield J.F."/>
        </authorList>
    </citation>
    <scope>NUCLEOTIDE SEQUENCE [LARGE SCALE GENOMIC DNA]</scope>
    <source>
        <strain evidence="2">CG10_big_fil_rev_8_21_14_0_10_36_16</strain>
    </source>
</reference>
<feature type="transmembrane region" description="Helical" evidence="1">
    <location>
        <begin position="165"/>
        <end position="183"/>
    </location>
</feature>
<dbReference type="Proteomes" id="UP000228496">
    <property type="component" value="Unassembled WGS sequence"/>
</dbReference>
<organism evidence="2 3">
    <name type="scientific">Candidatus Yanofskybacteria bacterium CG10_big_fil_rev_8_21_14_0_10_36_16</name>
    <dbReference type="NCBI Taxonomy" id="1975096"/>
    <lineage>
        <taxon>Bacteria</taxon>
        <taxon>Candidatus Yanofskyibacteriota</taxon>
    </lineage>
</organism>
<keyword evidence="1" id="KW-0472">Membrane</keyword>
<keyword evidence="1" id="KW-1133">Transmembrane helix</keyword>
<feature type="transmembrane region" description="Helical" evidence="1">
    <location>
        <begin position="87"/>
        <end position="108"/>
    </location>
</feature>
<evidence type="ECO:0000313" key="3">
    <source>
        <dbReference type="Proteomes" id="UP000228496"/>
    </source>
</evidence>
<feature type="transmembrane region" description="Helical" evidence="1">
    <location>
        <begin position="189"/>
        <end position="211"/>
    </location>
</feature>
<dbReference type="AlphaFoldDB" id="A0A2J0Q7F0"/>
<sequence>MIILFGGVVASEIVSSSLTDLWGSVAVFVPRLVAALVVFLVGWLIAVLVAKLAWHLVRVLQIDRGLEGLGFKNVWERSGYKLNTPKFFYELVKWFFIIVFLMAATNILGLSEVTEFLRTVVFYLPNVFIASFVLLAGVLVANFLEGLIKGSVKAAQLASHSLLGSMAKWAVLVFSLLVALDQLKVAPEIIRIVVVGLVAAFSLAIGLAFGLGGREHASRWIDQMKKKVE</sequence>
<gene>
    <name evidence="2" type="ORF">COV29_01900</name>
</gene>
<evidence type="ECO:0008006" key="4">
    <source>
        <dbReference type="Google" id="ProtNLM"/>
    </source>
</evidence>
<feature type="transmembrane region" description="Helical" evidence="1">
    <location>
        <begin position="32"/>
        <end position="54"/>
    </location>
</feature>
<protein>
    <recommendedName>
        <fullName evidence="4">Small-conductance mechanosensitive ion channel</fullName>
    </recommendedName>
</protein>
<feature type="transmembrane region" description="Helical" evidence="1">
    <location>
        <begin position="120"/>
        <end position="144"/>
    </location>
</feature>
<accession>A0A2J0Q7F0</accession>
<evidence type="ECO:0000313" key="2">
    <source>
        <dbReference type="EMBL" id="PJE51007.1"/>
    </source>
</evidence>
<keyword evidence="1" id="KW-0812">Transmembrane</keyword>
<proteinExistence type="predicted"/>
<dbReference type="EMBL" id="PCXQ01000004">
    <property type="protein sequence ID" value="PJE51007.1"/>
    <property type="molecule type" value="Genomic_DNA"/>
</dbReference>
<comment type="caution">
    <text evidence="2">The sequence shown here is derived from an EMBL/GenBank/DDBJ whole genome shotgun (WGS) entry which is preliminary data.</text>
</comment>
<dbReference type="Pfam" id="PF05552">
    <property type="entry name" value="MS_channel_1st_1"/>
    <property type="match status" value="2"/>
</dbReference>
<dbReference type="InterPro" id="IPR008910">
    <property type="entry name" value="MSC_TM_helix"/>
</dbReference>
<name>A0A2J0Q7F0_9BACT</name>
<dbReference type="Gene3D" id="1.10.287.1260">
    <property type="match status" value="1"/>
</dbReference>
<evidence type="ECO:0000256" key="1">
    <source>
        <dbReference type="SAM" id="Phobius"/>
    </source>
</evidence>